<dbReference type="InterPro" id="IPR002575">
    <property type="entry name" value="Aminoglycoside_PTrfase"/>
</dbReference>
<protein>
    <submittedName>
        <fullName evidence="4">Phosphotransferase</fullName>
    </submittedName>
</protein>
<proteinExistence type="predicted"/>
<dbReference type="PANTHER" id="PTHR33540">
    <property type="entry name" value="TRNA THREONYLCARBAMOYLADENOSINE BIOSYNTHESIS PROTEIN TSAE"/>
    <property type="match status" value="1"/>
</dbReference>
<evidence type="ECO:0000256" key="1">
    <source>
        <dbReference type="ARBA" id="ARBA00022741"/>
    </source>
</evidence>
<name>A0ABY6N3L2_9ALTE</name>
<keyword evidence="5" id="KW-1185">Reference proteome</keyword>
<organism evidence="4 5">
    <name type="scientific">Alkalimarinus alittae</name>
    <dbReference type="NCBI Taxonomy" id="2961619"/>
    <lineage>
        <taxon>Bacteria</taxon>
        <taxon>Pseudomonadati</taxon>
        <taxon>Pseudomonadota</taxon>
        <taxon>Gammaproteobacteria</taxon>
        <taxon>Alteromonadales</taxon>
        <taxon>Alteromonadaceae</taxon>
        <taxon>Alkalimarinus</taxon>
    </lineage>
</organism>
<dbReference type="InterPro" id="IPR011009">
    <property type="entry name" value="Kinase-like_dom_sf"/>
</dbReference>
<evidence type="ECO:0000313" key="5">
    <source>
        <dbReference type="Proteomes" id="UP001163739"/>
    </source>
</evidence>
<feature type="domain" description="Aminoglycoside phosphotransferase" evidence="3">
    <location>
        <begin position="22"/>
        <end position="255"/>
    </location>
</feature>
<keyword evidence="1" id="KW-0547">Nucleotide-binding</keyword>
<dbReference type="Gene3D" id="3.30.200.20">
    <property type="entry name" value="Phosphorylase Kinase, domain 1"/>
    <property type="match status" value="1"/>
</dbReference>
<evidence type="ECO:0000313" key="4">
    <source>
        <dbReference type="EMBL" id="UZE96676.1"/>
    </source>
</evidence>
<accession>A0ABY6N3L2</accession>
<dbReference type="Proteomes" id="UP001163739">
    <property type="component" value="Chromosome"/>
</dbReference>
<dbReference type="PANTHER" id="PTHR33540:SF1">
    <property type="entry name" value="N-ACETYLMURAMATE_N-ACETYLGLUCOSAMINE KINASE"/>
    <property type="match status" value="1"/>
</dbReference>
<keyword evidence="2" id="KW-0067">ATP-binding</keyword>
<dbReference type="SUPFAM" id="SSF56112">
    <property type="entry name" value="Protein kinase-like (PK-like)"/>
    <property type="match status" value="1"/>
</dbReference>
<sequence length="357" mass="40517">MDLRLQQLHKWLEQQFKGDTFTIAPVSGDASFRRYFRVEQQQKGAPSLTHQWIAMDAPPEKEDSRPFVAIARHWESLAIQVPHIKAFDLAQGFMLLSDFGNTLLLDTTITAPNKTESLYRSALNTLTHIQSCSSPEDHALPPYDSTLLAREMELFREWLVSKKLGIELSPEDHDQLNKSFQFLIDEALAQPIVCVHRDYHSRNLMALSDGSIGVIDFQDAVMGPITYDAVSLLRDCYIVLPASFIEQQLQAFHQATLDAGLHNADYSQFQRWFDLMGVQRHLKAAGIFARLSLRDGKHDYLNDIPRTVNYIERVSSNYTQLNDFNHWLKAVVIPAINHQLPPPATHSQPEAAASQGL</sequence>
<dbReference type="RefSeq" id="WP_265048159.1">
    <property type="nucleotide sequence ID" value="NZ_CP100390.1"/>
</dbReference>
<dbReference type="Pfam" id="PF01636">
    <property type="entry name" value="APH"/>
    <property type="match status" value="1"/>
</dbReference>
<dbReference type="EMBL" id="CP100390">
    <property type="protein sequence ID" value="UZE96676.1"/>
    <property type="molecule type" value="Genomic_DNA"/>
</dbReference>
<gene>
    <name evidence="4" type="ORF">NKI27_02675</name>
</gene>
<evidence type="ECO:0000256" key="2">
    <source>
        <dbReference type="ARBA" id="ARBA00022840"/>
    </source>
</evidence>
<evidence type="ECO:0000259" key="3">
    <source>
        <dbReference type="Pfam" id="PF01636"/>
    </source>
</evidence>
<reference evidence="4" key="1">
    <citation type="submission" date="2022-06" db="EMBL/GenBank/DDBJ databases">
        <title>Alkalimarinus sp. nov., isolated from gut of a Alitta virens.</title>
        <authorList>
            <person name="Yang A.I."/>
            <person name="Shin N.-R."/>
        </authorList>
    </citation>
    <scope>NUCLEOTIDE SEQUENCE</scope>
    <source>
        <strain evidence="4">A2M4</strain>
    </source>
</reference>
<dbReference type="Gene3D" id="3.90.1200.10">
    <property type="match status" value="1"/>
</dbReference>